<dbReference type="AlphaFoldDB" id="A0A9W8J556"/>
<organism evidence="3 4">
    <name type="scientific">Candolleomyces eurysporus</name>
    <dbReference type="NCBI Taxonomy" id="2828524"/>
    <lineage>
        <taxon>Eukaryota</taxon>
        <taxon>Fungi</taxon>
        <taxon>Dikarya</taxon>
        <taxon>Basidiomycota</taxon>
        <taxon>Agaricomycotina</taxon>
        <taxon>Agaricomycetes</taxon>
        <taxon>Agaricomycetidae</taxon>
        <taxon>Agaricales</taxon>
        <taxon>Agaricineae</taxon>
        <taxon>Psathyrellaceae</taxon>
        <taxon>Candolleomyces</taxon>
    </lineage>
</organism>
<sequence length="327" mass="34714">MGTFSVSQQAFLHVESSNVGDLRELGIEGLLGLRFGTASRINQAVTDRRNESNFIAFDLSRTDDLEDTDGGSFSIGEYADQWKAVAQAPKLYQYPRGSHRWTTLLEGITVGGTPLNLSSVVPGVPDGRLVALLDTGVATAVIPRSVQNDLYSHIPGAVTWTAEGQDQSWLIPCNTTTIVEFTFGGQPMPIHPLDLSIFPGLVTAGGQLYTACIAAIDGNDELAEYGFEMALGATFLRNVYSVYDFGDSNGTAAGQPYMQLLAQTEAADAMAQVASIRSRTMAGLPPEIEPARLLELLKAEGLTLATATPPAAPSPAAALLVHELSSP</sequence>
<reference evidence="3" key="1">
    <citation type="submission" date="2022-06" db="EMBL/GenBank/DDBJ databases">
        <title>Genome Sequence of Candolleomyces eurysporus.</title>
        <authorList>
            <person name="Buettner E."/>
        </authorList>
    </citation>
    <scope>NUCLEOTIDE SEQUENCE</scope>
    <source>
        <strain evidence="3">VTCC 930004</strain>
    </source>
</reference>
<dbReference type="OrthoDB" id="3039927at2759"/>
<feature type="non-terminal residue" evidence="3">
    <location>
        <position position="1"/>
    </location>
</feature>
<gene>
    <name evidence="3" type="ORF">H1R20_g8657</name>
</gene>
<evidence type="ECO:0000313" key="4">
    <source>
        <dbReference type="Proteomes" id="UP001140091"/>
    </source>
</evidence>
<protein>
    <recommendedName>
        <fullName evidence="2">Peptidase A1 domain-containing protein</fullName>
    </recommendedName>
</protein>
<dbReference type="PANTHER" id="PTHR47966">
    <property type="entry name" value="BETA-SITE APP-CLEAVING ENZYME, ISOFORM A-RELATED"/>
    <property type="match status" value="1"/>
</dbReference>
<dbReference type="Gene3D" id="2.40.70.10">
    <property type="entry name" value="Acid Proteases"/>
    <property type="match status" value="1"/>
</dbReference>
<comment type="caution">
    <text evidence="3">The sequence shown here is derived from an EMBL/GenBank/DDBJ whole genome shotgun (WGS) entry which is preliminary data.</text>
</comment>
<evidence type="ECO:0000256" key="1">
    <source>
        <dbReference type="ARBA" id="ARBA00007447"/>
    </source>
</evidence>
<dbReference type="Pfam" id="PF00026">
    <property type="entry name" value="Asp"/>
    <property type="match status" value="1"/>
</dbReference>
<dbReference type="EMBL" id="JANBPK010000926">
    <property type="protein sequence ID" value="KAJ2928437.1"/>
    <property type="molecule type" value="Genomic_DNA"/>
</dbReference>
<name>A0A9W8J556_9AGAR</name>
<comment type="similarity">
    <text evidence="1">Belongs to the peptidase A1 family.</text>
</comment>
<feature type="domain" description="Peptidase A1" evidence="2">
    <location>
        <begin position="1"/>
        <end position="253"/>
    </location>
</feature>
<dbReference type="InterPro" id="IPR001461">
    <property type="entry name" value="Aspartic_peptidase_A1"/>
</dbReference>
<dbReference type="GO" id="GO:0006508">
    <property type="term" value="P:proteolysis"/>
    <property type="evidence" value="ECO:0007669"/>
    <property type="project" value="InterPro"/>
</dbReference>
<evidence type="ECO:0000313" key="3">
    <source>
        <dbReference type="EMBL" id="KAJ2928437.1"/>
    </source>
</evidence>
<dbReference type="InterPro" id="IPR034164">
    <property type="entry name" value="Pepsin-like_dom"/>
</dbReference>
<dbReference type="GO" id="GO:0004190">
    <property type="term" value="F:aspartic-type endopeptidase activity"/>
    <property type="evidence" value="ECO:0007669"/>
    <property type="project" value="InterPro"/>
</dbReference>
<dbReference type="SUPFAM" id="SSF50630">
    <property type="entry name" value="Acid proteases"/>
    <property type="match status" value="1"/>
</dbReference>
<dbReference type="Proteomes" id="UP001140091">
    <property type="component" value="Unassembled WGS sequence"/>
</dbReference>
<keyword evidence="4" id="KW-1185">Reference proteome</keyword>
<dbReference type="PANTHER" id="PTHR47966:SF51">
    <property type="entry name" value="BETA-SITE APP-CLEAVING ENZYME, ISOFORM A-RELATED"/>
    <property type="match status" value="1"/>
</dbReference>
<accession>A0A9W8J556</accession>
<dbReference type="InterPro" id="IPR033121">
    <property type="entry name" value="PEPTIDASE_A1"/>
</dbReference>
<evidence type="ECO:0000259" key="2">
    <source>
        <dbReference type="PROSITE" id="PS51767"/>
    </source>
</evidence>
<dbReference type="InterPro" id="IPR021109">
    <property type="entry name" value="Peptidase_aspartic_dom_sf"/>
</dbReference>
<dbReference type="CDD" id="cd05471">
    <property type="entry name" value="pepsin_like"/>
    <property type="match status" value="1"/>
</dbReference>
<proteinExistence type="inferred from homology"/>
<dbReference type="PROSITE" id="PS51767">
    <property type="entry name" value="PEPTIDASE_A1"/>
    <property type="match status" value="1"/>
</dbReference>